<keyword evidence="2" id="KW-0143">Chaperone</keyword>
<dbReference type="InterPro" id="IPR009012">
    <property type="entry name" value="GrpE_head"/>
</dbReference>
<dbReference type="GO" id="GO:0051087">
    <property type="term" value="F:protein-folding chaperone binding"/>
    <property type="evidence" value="ECO:0007669"/>
    <property type="project" value="InterPro"/>
</dbReference>
<dbReference type="InterPro" id="IPR000740">
    <property type="entry name" value="GrpE"/>
</dbReference>
<dbReference type="Gene3D" id="2.30.22.10">
    <property type="entry name" value="Head domain of nucleotide exchange factor GrpE"/>
    <property type="match status" value="1"/>
</dbReference>
<dbReference type="GO" id="GO:0006457">
    <property type="term" value="P:protein folding"/>
    <property type="evidence" value="ECO:0007669"/>
    <property type="project" value="InterPro"/>
</dbReference>
<accession>A0A9N9NIM6</accession>
<dbReference type="AlphaFoldDB" id="A0A9N9NIM6"/>
<proteinExistence type="predicted"/>
<evidence type="ECO:0000313" key="3">
    <source>
        <dbReference type="EMBL" id="CAG8737473.1"/>
    </source>
</evidence>
<organism evidence="3 4">
    <name type="scientific">Cetraspora pellucida</name>
    <dbReference type="NCBI Taxonomy" id="1433469"/>
    <lineage>
        <taxon>Eukaryota</taxon>
        <taxon>Fungi</taxon>
        <taxon>Fungi incertae sedis</taxon>
        <taxon>Mucoromycota</taxon>
        <taxon>Glomeromycotina</taxon>
        <taxon>Glomeromycetes</taxon>
        <taxon>Diversisporales</taxon>
        <taxon>Gigasporaceae</taxon>
        <taxon>Cetraspora</taxon>
    </lineage>
</organism>
<keyword evidence="4" id="KW-1185">Reference proteome</keyword>
<dbReference type="GO" id="GO:0000774">
    <property type="term" value="F:adenyl-nucleotide exchange factor activity"/>
    <property type="evidence" value="ECO:0007669"/>
    <property type="project" value="InterPro"/>
</dbReference>
<dbReference type="Proteomes" id="UP000789759">
    <property type="component" value="Unassembled WGS sequence"/>
</dbReference>
<name>A0A9N9NIM6_9GLOM</name>
<dbReference type="SUPFAM" id="SSF51064">
    <property type="entry name" value="Head domain of nucleotide exchange factor GrpE"/>
    <property type="match status" value="1"/>
</dbReference>
<reference evidence="3" key="1">
    <citation type="submission" date="2021-06" db="EMBL/GenBank/DDBJ databases">
        <authorList>
            <person name="Kallberg Y."/>
            <person name="Tangrot J."/>
            <person name="Rosling A."/>
        </authorList>
    </citation>
    <scope>NUCLEOTIDE SEQUENCE</scope>
    <source>
        <strain evidence="3">FL966</strain>
    </source>
</reference>
<protein>
    <recommendedName>
        <fullName evidence="1">GrpE protein homolog, mitochondrial</fullName>
    </recommendedName>
</protein>
<dbReference type="OrthoDB" id="201635at2759"/>
<evidence type="ECO:0000256" key="2">
    <source>
        <dbReference type="ARBA" id="ARBA00023186"/>
    </source>
</evidence>
<sequence>KELEAEVVRLHEEKLRLLADNENQKKIHQRETERKESEAVVKTHSLAIKMIKNKVEKNLEAEGVKEIKIKVSEDRANSYYHEIVATEENSELASNTILEVIKKGYLLRDQVLKASQKTNGITTENEYGLV</sequence>
<dbReference type="Pfam" id="PF01025">
    <property type="entry name" value="GrpE"/>
    <property type="match status" value="1"/>
</dbReference>
<comment type="caution">
    <text evidence="3">The sequence shown here is derived from an EMBL/GenBank/DDBJ whole genome shotgun (WGS) entry which is preliminary data.</text>
</comment>
<feature type="non-terminal residue" evidence="3">
    <location>
        <position position="130"/>
    </location>
</feature>
<gene>
    <name evidence="3" type="ORF">CPELLU_LOCUS13892</name>
</gene>
<dbReference type="EMBL" id="CAJVQA010015491">
    <property type="protein sequence ID" value="CAG8737473.1"/>
    <property type="molecule type" value="Genomic_DNA"/>
</dbReference>
<evidence type="ECO:0000313" key="4">
    <source>
        <dbReference type="Proteomes" id="UP000789759"/>
    </source>
</evidence>
<evidence type="ECO:0000256" key="1">
    <source>
        <dbReference type="ARBA" id="ARBA00014521"/>
    </source>
</evidence>
<dbReference type="GO" id="GO:0042803">
    <property type="term" value="F:protein homodimerization activity"/>
    <property type="evidence" value="ECO:0007669"/>
    <property type="project" value="InterPro"/>
</dbReference>